<dbReference type="Proteomes" id="UP000541352">
    <property type="component" value="Unassembled WGS sequence"/>
</dbReference>
<keyword evidence="2" id="KW-1185">Reference proteome</keyword>
<comment type="caution">
    <text evidence="1">The sequence shown here is derived from an EMBL/GenBank/DDBJ whole genome shotgun (WGS) entry which is preliminary data.</text>
</comment>
<keyword evidence="1" id="KW-0132">Cell division</keyword>
<reference evidence="1 2" key="1">
    <citation type="submission" date="2020-08" db="EMBL/GenBank/DDBJ databases">
        <title>Genomic Encyclopedia of Type Strains, Phase IV (KMG-IV): sequencing the most valuable type-strain genomes for metagenomic binning, comparative biology and taxonomic classification.</title>
        <authorList>
            <person name="Goeker M."/>
        </authorList>
    </citation>
    <scope>NUCLEOTIDE SEQUENCE [LARGE SCALE GENOMIC DNA]</scope>
    <source>
        <strain evidence="1 2">DSM 17976</strain>
    </source>
</reference>
<proteinExistence type="predicted"/>
<dbReference type="InterPro" id="IPR036192">
    <property type="entry name" value="Cell_div_ZapA-like_sf"/>
</dbReference>
<organism evidence="1 2">
    <name type="scientific">Runella defluvii</name>
    <dbReference type="NCBI Taxonomy" id="370973"/>
    <lineage>
        <taxon>Bacteria</taxon>
        <taxon>Pseudomonadati</taxon>
        <taxon>Bacteroidota</taxon>
        <taxon>Cytophagia</taxon>
        <taxon>Cytophagales</taxon>
        <taxon>Spirosomataceae</taxon>
        <taxon>Runella</taxon>
    </lineage>
</organism>
<evidence type="ECO:0000313" key="2">
    <source>
        <dbReference type="Proteomes" id="UP000541352"/>
    </source>
</evidence>
<dbReference type="InterPro" id="IPR007838">
    <property type="entry name" value="Cell_div_ZapA-like"/>
</dbReference>
<dbReference type="GO" id="GO:0051301">
    <property type="term" value="P:cell division"/>
    <property type="evidence" value="ECO:0007669"/>
    <property type="project" value="UniProtKB-KW"/>
</dbReference>
<sequence length="102" mass="11862">MESKKKRPPINITIGNKSFELRTSSEFEEELIRKAAKLVTEQIEYRMKNKKGEVHLEEILSMVCLDATVARLKGDYDLRTLKEDVFKNLDTIQNNFQSTTQP</sequence>
<name>A0A7W6ES23_9BACT</name>
<keyword evidence="1" id="KW-0131">Cell cycle</keyword>
<protein>
    <submittedName>
        <fullName evidence="1">Cell division protein ZapA</fullName>
    </submittedName>
</protein>
<dbReference type="EMBL" id="JACIBY010000010">
    <property type="protein sequence ID" value="MBB3840299.1"/>
    <property type="molecule type" value="Genomic_DNA"/>
</dbReference>
<accession>A0A7W6ES23</accession>
<dbReference type="Pfam" id="PF05164">
    <property type="entry name" value="ZapA"/>
    <property type="match status" value="1"/>
</dbReference>
<dbReference type="RefSeq" id="WP_183977195.1">
    <property type="nucleotide sequence ID" value="NZ_JACIBY010000010.1"/>
</dbReference>
<dbReference type="AlphaFoldDB" id="A0A7W6ES23"/>
<evidence type="ECO:0000313" key="1">
    <source>
        <dbReference type="EMBL" id="MBB3840299.1"/>
    </source>
</evidence>
<dbReference type="SUPFAM" id="SSF102829">
    <property type="entry name" value="Cell division protein ZapA-like"/>
    <property type="match status" value="1"/>
</dbReference>
<gene>
    <name evidence="1" type="ORF">FHS57_004319</name>
</gene>